<evidence type="ECO:0000313" key="1">
    <source>
        <dbReference type="EMBL" id="MBT0652342.1"/>
    </source>
</evidence>
<name>A0ABS5SAE4_9BACT</name>
<organism evidence="1 2">
    <name type="scientific">Geomobilimonas luticola</name>
    <dbReference type="NCBI Taxonomy" id="1114878"/>
    <lineage>
        <taxon>Bacteria</taxon>
        <taxon>Pseudomonadati</taxon>
        <taxon>Thermodesulfobacteriota</taxon>
        <taxon>Desulfuromonadia</taxon>
        <taxon>Geobacterales</taxon>
        <taxon>Geobacteraceae</taxon>
        <taxon>Geomobilimonas</taxon>
    </lineage>
</organism>
<accession>A0ABS5SAE4</accession>
<dbReference type="Proteomes" id="UP000756860">
    <property type="component" value="Unassembled WGS sequence"/>
</dbReference>
<sequence length="235" mass="27583">MDHATAIESMLKNLDKWRHLPKYQLERRADIFFGLFIRDIISCRFGHPTHEIIIPEFPYCNNKDTEDDDIDTNTTVNFDYVILSKDCSLAYIVELKTDTNSFREKQETYLERASKKMDFMDNIKYLIEKVYTATKQKGKYSHLFELLVKLKLLSNNGKTYEPPNEKVLRPEIQVVYIAPRMKKEKLKVISEYAKIISFQEVIGILENLENIGPVEALFADHLRRWDQIPAGARND</sequence>
<comment type="caution">
    <text evidence="1">The sequence shown here is derived from an EMBL/GenBank/DDBJ whole genome shotgun (WGS) entry which is preliminary data.</text>
</comment>
<dbReference type="RefSeq" id="WP_214174293.1">
    <property type="nucleotide sequence ID" value="NZ_JAHCVK010000001.1"/>
</dbReference>
<evidence type="ECO:0000313" key="2">
    <source>
        <dbReference type="Proteomes" id="UP000756860"/>
    </source>
</evidence>
<proteinExistence type="predicted"/>
<reference evidence="1 2" key="1">
    <citation type="submission" date="2021-05" db="EMBL/GenBank/DDBJ databases">
        <title>The draft genome of Geobacter luticola JCM 17780.</title>
        <authorList>
            <person name="Xu Z."/>
            <person name="Masuda Y."/>
            <person name="Itoh H."/>
            <person name="Senoo K."/>
        </authorList>
    </citation>
    <scope>NUCLEOTIDE SEQUENCE [LARGE SCALE GENOMIC DNA]</scope>
    <source>
        <strain evidence="1 2">JCM 17780</strain>
    </source>
</reference>
<keyword evidence="2" id="KW-1185">Reference proteome</keyword>
<protein>
    <recommendedName>
        <fullName evidence="3">DUF4263 domain-containing protein</fullName>
    </recommendedName>
</protein>
<evidence type="ECO:0008006" key="3">
    <source>
        <dbReference type="Google" id="ProtNLM"/>
    </source>
</evidence>
<dbReference type="EMBL" id="JAHCVK010000001">
    <property type="protein sequence ID" value="MBT0652342.1"/>
    <property type="molecule type" value="Genomic_DNA"/>
</dbReference>
<gene>
    <name evidence="1" type="ORF">KI810_04690</name>
</gene>